<feature type="transmembrane region" description="Helical" evidence="9">
    <location>
        <begin position="237"/>
        <end position="260"/>
    </location>
</feature>
<dbReference type="InterPro" id="IPR036640">
    <property type="entry name" value="ABC1_TM_sf"/>
</dbReference>
<feature type="transmembrane region" description="Helical" evidence="9">
    <location>
        <begin position="157"/>
        <end position="180"/>
    </location>
</feature>
<evidence type="ECO:0000256" key="4">
    <source>
        <dbReference type="ARBA" id="ARBA00022692"/>
    </source>
</evidence>
<dbReference type="Pfam" id="PF00664">
    <property type="entry name" value="ABC_membrane"/>
    <property type="match status" value="1"/>
</dbReference>
<keyword evidence="4 9" id="KW-0812">Transmembrane</keyword>
<proteinExistence type="predicted"/>
<accession>A0A3N3ZM65</accession>
<dbReference type="Gene3D" id="3.40.50.300">
    <property type="entry name" value="P-loop containing nucleotide triphosphate hydrolases"/>
    <property type="match status" value="1"/>
</dbReference>
<feature type="transmembrane region" description="Helical" evidence="9">
    <location>
        <begin position="127"/>
        <end position="151"/>
    </location>
</feature>
<keyword evidence="6 12" id="KW-0067">ATP-binding</keyword>
<evidence type="ECO:0000256" key="1">
    <source>
        <dbReference type="ARBA" id="ARBA00004651"/>
    </source>
</evidence>
<dbReference type="PROSITE" id="PS50893">
    <property type="entry name" value="ABC_TRANSPORTER_2"/>
    <property type="match status" value="1"/>
</dbReference>
<dbReference type="InterPro" id="IPR011527">
    <property type="entry name" value="ABC1_TM_dom"/>
</dbReference>
<dbReference type="FunFam" id="3.40.50.300:FF:000854">
    <property type="entry name" value="Multidrug ABC transporter ATP-binding protein"/>
    <property type="match status" value="1"/>
</dbReference>
<evidence type="ECO:0000256" key="8">
    <source>
        <dbReference type="ARBA" id="ARBA00023136"/>
    </source>
</evidence>
<dbReference type="Gene3D" id="1.20.1560.10">
    <property type="entry name" value="ABC transporter type 1, transmembrane domain"/>
    <property type="match status" value="1"/>
</dbReference>
<dbReference type="GO" id="GO:0005886">
    <property type="term" value="C:plasma membrane"/>
    <property type="evidence" value="ECO:0007669"/>
    <property type="project" value="UniProtKB-SubCell"/>
</dbReference>
<sequence>MLLRLIRQYTGRYLPWVIGVVLLQLIAALAILVLPALNARIIDRGIAQGDIGVITSTGTVMLGVTLLQAIASVCAVYCGAKAAMGTGRDLRRAVQRSVARFSDREVETFGAPSLITRGTNDVQQVQMLVLMGLNMMVAAPLMAAGGIIMAIREDPGLSWLVWVSVPLLAVLIGVIVVRLMPMFRSMQSRIDEINGVLREQVVGLRVVRAFVREDYERNRFATANDALATVSMRIGELFVLMFPLIMMVLHVATAAVVWFGAHRIDDGQLEVGGMTAYIQYLLQILMAVMMGVFMLMMTPRALVSAERIGEVLDARSTLHEPTSPVVPSARTGLVEFRSVAYCYPGAERPVLEDLTFRCAPGTTTAIIGSTGSGKSTLLNLIPRLVDPTGGEVLLDGVALPELPREEIVNRVAAVPQKPYLFAGTVASNLRFGNPNATDEELWGALEIAQAADFVRRMPEGLNSTISQGGTSVSGGQRQRLCIARALVAQPLVYLFDDSFSALDVTTDARLRAALKPVTADATVIVVAQRVSTVVDADQILVLEHGRIQARGTHDQLLESSATYREIVESQLNPQEVTVDAAEEGNS</sequence>
<feature type="domain" description="ABC transporter" evidence="10">
    <location>
        <begin position="334"/>
        <end position="569"/>
    </location>
</feature>
<dbReference type="GO" id="GO:0016887">
    <property type="term" value="F:ATP hydrolysis activity"/>
    <property type="evidence" value="ECO:0007669"/>
    <property type="project" value="InterPro"/>
</dbReference>
<evidence type="ECO:0000313" key="12">
    <source>
        <dbReference type="EMBL" id="ROZ61700.1"/>
    </source>
</evidence>
<dbReference type="CDD" id="cd18548">
    <property type="entry name" value="ABC_6TM_Tm287_like"/>
    <property type="match status" value="1"/>
</dbReference>
<dbReference type="OrthoDB" id="9806127at2"/>
<dbReference type="EMBL" id="RKMF01000019">
    <property type="protein sequence ID" value="ROZ61700.1"/>
    <property type="molecule type" value="Genomic_DNA"/>
</dbReference>
<reference evidence="12 13" key="1">
    <citation type="submission" date="2018-10" db="EMBL/GenBank/DDBJ databases">
        <title>Kocuria sp. M5W7-7, whole genome shotgun sequence.</title>
        <authorList>
            <person name="Tuo L."/>
        </authorList>
    </citation>
    <scope>NUCLEOTIDE SEQUENCE [LARGE SCALE GENOMIC DNA]</scope>
    <source>
        <strain evidence="12 13">M5W7-7</strain>
    </source>
</reference>
<comment type="subcellular location">
    <subcellularLocation>
        <location evidence="1">Cell membrane</location>
        <topology evidence="1">Multi-pass membrane protein</topology>
    </subcellularLocation>
</comment>
<dbReference type="Pfam" id="PF00005">
    <property type="entry name" value="ABC_tran"/>
    <property type="match status" value="1"/>
</dbReference>
<dbReference type="GO" id="GO:0005524">
    <property type="term" value="F:ATP binding"/>
    <property type="evidence" value="ECO:0007669"/>
    <property type="project" value="UniProtKB-KW"/>
</dbReference>
<gene>
    <name evidence="12" type="ORF">EDL96_12730</name>
</gene>
<protein>
    <submittedName>
        <fullName evidence="12">ABC transporter ATP-binding protein</fullName>
    </submittedName>
</protein>
<feature type="transmembrane region" description="Helical" evidence="9">
    <location>
        <begin position="57"/>
        <end position="80"/>
    </location>
</feature>
<evidence type="ECO:0000256" key="9">
    <source>
        <dbReference type="SAM" id="Phobius"/>
    </source>
</evidence>
<dbReference type="SUPFAM" id="SSF90123">
    <property type="entry name" value="ABC transporter transmembrane region"/>
    <property type="match status" value="1"/>
</dbReference>
<dbReference type="GO" id="GO:0015421">
    <property type="term" value="F:ABC-type oligopeptide transporter activity"/>
    <property type="evidence" value="ECO:0007669"/>
    <property type="project" value="TreeGrafter"/>
</dbReference>
<dbReference type="InterPro" id="IPR039421">
    <property type="entry name" value="Type_1_exporter"/>
</dbReference>
<organism evidence="12 13">
    <name type="scientific">Kocuria soli</name>
    <dbReference type="NCBI Taxonomy" id="2485125"/>
    <lineage>
        <taxon>Bacteria</taxon>
        <taxon>Bacillati</taxon>
        <taxon>Actinomycetota</taxon>
        <taxon>Actinomycetes</taxon>
        <taxon>Micrococcales</taxon>
        <taxon>Micrococcaceae</taxon>
        <taxon>Kocuria</taxon>
    </lineage>
</organism>
<evidence type="ECO:0000256" key="6">
    <source>
        <dbReference type="ARBA" id="ARBA00022840"/>
    </source>
</evidence>
<evidence type="ECO:0000259" key="11">
    <source>
        <dbReference type="PROSITE" id="PS50929"/>
    </source>
</evidence>
<keyword evidence="3" id="KW-1003">Cell membrane</keyword>
<evidence type="ECO:0000259" key="10">
    <source>
        <dbReference type="PROSITE" id="PS50893"/>
    </source>
</evidence>
<dbReference type="InterPro" id="IPR003439">
    <property type="entry name" value="ABC_transporter-like_ATP-bd"/>
</dbReference>
<evidence type="ECO:0000256" key="3">
    <source>
        <dbReference type="ARBA" id="ARBA00022475"/>
    </source>
</evidence>
<dbReference type="PROSITE" id="PS50929">
    <property type="entry name" value="ABC_TM1F"/>
    <property type="match status" value="1"/>
</dbReference>
<evidence type="ECO:0000256" key="7">
    <source>
        <dbReference type="ARBA" id="ARBA00022989"/>
    </source>
</evidence>
<dbReference type="InterPro" id="IPR027417">
    <property type="entry name" value="P-loop_NTPase"/>
</dbReference>
<feature type="transmembrane region" description="Helical" evidence="9">
    <location>
        <begin position="280"/>
        <end position="298"/>
    </location>
</feature>
<dbReference type="SMART" id="SM00382">
    <property type="entry name" value="AAA"/>
    <property type="match status" value="1"/>
</dbReference>
<keyword evidence="13" id="KW-1185">Reference proteome</keyword>
<evidence type="ECO:0000256" key="5">
    <source>
        <dbReference type="ARBA" id="ARBA00022741"/>
    </source>
</evidence>
<keyword evidence="5" id="KW-0547">Nucleotide-binding</keyword>
<keyword evidence="8 9" id="KW-0472">Membrane</keyword>
<name>A0A3N3ZM65_9MICC</name>
<comment type="caution">
    <text evidence="12">The sequence shown here is derived from an EMBL/GenBank/DDBJ whole genome shotgun (WGS) entry which is preliminary data.</text>
</comment>
<feature type="transmembrane region" description="Helical" evidence="9">
    <location>
        <begin position="12"/>
        <end position="37"/>
    </location>
</feature>
<dbReference type="AlphaFoldDB" id="A0A3N3ZM65"/>
<dbReference type="PANTHER" id="PTHR43394:SF1">
    <property type="entry name" value="ATP-BINDING CASSETTE SUB-FAMILY B MEMBER 10, MITOCHONDRIAL"/>
    <property type="match status" value="1"/>
</dbReference>
<dbReference type="PANTHER" id="PTHR43394">
    <property type="entry name" value="ATP-DEPENDENT PERMEASE MDL1, MITOCHONDRIAL"/>
    <property type="match status" value="1"/>
</dbReference>
<dbReference type="PROSITE" id="PS00211">
    <property type="entry name" value="ABC_TRANSPORTER_1"/>
    <property type="match status" value="1"/>
</dbReference>
<dbReference type="Proteomes" id="UP000270616">
    <property type="component" value="Unassembled WGS sequence"/>
</dbReference>
<dbReference type="InterPro" id="IPR017871">
    <property type="entry name" value="ABC_transporter-like_CS"/>
</dbReference>
<feature type="domain" description="ABC transmembrane type-1" evidence="11">
    <location>
        <begin position="18"/>
        <end position="300"/>
    </location>
</feature>
<evidence type="ECO:0000256" key="2">
    <source>
        <dbReference type="ARBA" id="ARBA00022448"/>
    </source>
</evidence>
<dbReference type="SUPFAM" id="SSF52540">
    <property type="entry name" value="P-loop containing nucleoside triphosphate hydrolases"/>
    <property type="match status" value="1"/>
</dbReference>
<dbReference type="RefSeq" id="WP_123826608.1">
    <property type="nucleotide sequence ID" value="NZ_RKMF01000019.1"/>
</dbReference>
<keyword evidence="7 9" id="KW-1133">Transmembrane helix</keyword>
<keyword evidence="2" id="KW-0813">Transport</keyword>
<dbReference type="InterPro" id="IPR003593">
    <property type="entry name" value="AAA+_ATPase"/>
</dbReference>
<evidence type="ECO:0000313" key="13">
    <source>
        <dbReference type="Proteomes" id="UP000270616"/>
    </source>
</evidence>